<feature type="binding site" evidence="6">
    <location>
        <position position="154"/>
    </location>
    <ligand>
        <name>[4Fe-4S] cluster</name>
        <dbReference type="ChEBI" id="CHEBI:49883"/>
        <label>3</label>
    </ligand>
</feature>
<feature type="binding site" evidence="6">
    <location>
        <position position="41"/>
    </location>
    <ligand>
        <name>[4Fe-4S] cluster</name>
        <dbReference type="ChEBI" id="CHEBI:49883"/>
        <label>1</label>
    </ligand>
</feature>
<feature type="binding site" evidence="6">
    <location>
        <position position="151"/>
    </location>
    <ligand>
        <name>[4Fe-4S] cluster</name>
        <dbReference type="ChEBI" id="CHEBI:49883"/>
        <label>3</label>
    </ligand>
</feature>
<keyword evidence="1 6" id="KW-0004">4Fe-4S</keyword>
<sequence length="175" mass="19633">MDRLENPARRRLFRGKLSHKPELRLPWIISEAVFTSGCDQCQDCIKSCETQIIVRDEQGFPKIDFSKGECTFCQQCIQSCEKPLFKPQAEINSGQQAPWPAALGINNKCLAKNEIYCRSCQDVCETQAITFSYQDTSIAKPELNLADCTQCGACITTCPQDSLSFTFISEADDAR</sequence>
<protein>
    <recommendedName>
        <fullName evidence="6">Ferredoxin-type protein NapF</fullName>
    </recommendedName>
</protein>
<feature type="binding site" evidence="6">
    <location>
        <position position="73"/>
    </location>
    <ligand>
        <name>[4Fe-4S] cluster</name>
        <dbReference type="ChEBI" id="CHEBI:49883"/>
        <label>2</label>
    </ligand>
</feature>
<evidence type="ECO:0000256" key="1">
    <source>
        <dbReference type="ARBA" id="ARBA00022485"/>
    </source>
</evidence>
<organism evidence="8 9">
    <name type="scientific">Thalassomonas viridans</name>
    <dbReference type="NCBI Taxonomy" id="137584"/>
    <lineage>
        <taxon>Bacteria</taxon>
        <taxon>Pseudomonadati</taxon>
        <taxon>Pseudomonadota</taxon>
        <taxon>Gammaproteobacteria</taxon>
        <taxon>Alteromonadales</taxon>
        <taxon>Colwelliaceae</taxon>
        <taxon>Thalassomonas</taxon>
    </lineage>
</organism>
<keyword evidence="3 6" id="KW-0677">Repeat</keyword>
<evidence type="ECO:0000256" key="4">
    <source>
        <dbReference type="ARBA" id="ARBA00023004"/>
    </source>
</evidence>
<evidence type="ECO:0000313" key="9">
    <source>
        <dbReference type="Proteomes" id="UP000032352"/>
    </source>
</evidence>
<comment type="subunit">
    <text evidence="6">Interacts with the cytoplasmic NapA precursor.</text>
</comment>
<evidence type="ECO:0000256" key="3">
    <source>
        <dbReference type="ARBA" id="ARBA00022737"/>
    </source>
</evidence>
<evidence type="ECO:0000256" key="2">
    <source>
        <dbReference type="ARBA" id="ARBA00022723"/>
    </source>
</evidence>
<evidence type="ECO:0000256" key="5">
    <source>
        <dbReference type="ARBA" id="ARBA00023014"/>
    </source>
</evidence>
<feature type="binding site" evidence="6">
    <location>
        <position position="148"/>
    </location>
    <ligand>
        <name>[4Fe-4S] cluster</name>
        <dbReference type="ChEBI" id="CHEBI:49883"/>
        <label>3</label>
    </ligand>
</feature>
<keyword evidence="2 6" id="KW-0479">Metal-binding</keyword>
<keyword evidence="4 6" id="KW-0408">Iron</keyword>
<reference evidence="8 9" key="1">
    <citation type="journal article" date="2015" name="Genome Announc.">
        <title>Draft Genome Sequences of Marine Isolates of Thalassomonas viridans and Thalassomonas actiniarum.</title>
        <authorList>
            <person name="Olonade I."/>
            <person name="van Zyl L.J."/>
            <person name="Trindade M."/>
        </authorList>
    </citation>
    <scope>NUCLEOTIDE SEQUENCE [LARGE SCALE GENOMIC DNA]</scope>
    <source>
        <strain evidence="8 9">XOM25</strain>
    </source>
</reference>
<feature type="binding site" evidence="6">
    <location>
        <position position="76"/>
    </location>
    <ligand>
        <name>[4Fe-4S] cluster</name>
        <dbReference type="ChEBI" id="CHEBI:49883"/>
        <label>2</label>
    </ligand>
</feature>
<comment type="subcellular location">
    <subcellularLocation>
        <location evidence="6">Cytoplasm</location>
    </subcellularLocation>
</comment>
<comment type="similarity">
    <text evidence="6">Belongs to the NapF family.</text>
</comment>
<dbReference type="AlphaFoldDB" id="A0AAE9Z403"/>
<evidence type="ECO:0000259" key="7">
    <source>
        <dbReference type="PROSITE" id="PS51379"/>
    </source>
</evidence>
<gene>
    <name evidence="6" type="primary">napF</name>
    <name evidence="8" type="ORF">SG34_005280</name>
</gene>
<dbReference type="InterPro" id="IPR017900">
    <property type="entry name" value="4Fe4S_Fe_S_CS"/>
</dbReference>
<dbReference type="Pfam" id="PF12838">
    <property type="entry name" value="Fer4_7"/>
    <property type="match status" value="2"/>
</dbReference>
<feature type="binding site" evidence="6">
    <location>
        <position position="38"/>
    </location>
    <ligand>
        <name>[4Fe-4S] cluster</name>
        <dbReference type="ChEBI" id="CHEBI:49883"/>
        <label>1</label>
    </ligand>
</feature>
<dbReference type="RefSeq" id="WP_044842684.1">
    <property type="nucleotide sequence ID" value="NZ_CP059733.1"/>
</dbReference>
<evidence type="ECO:0000256" key="6">
    <source>
        <dbReference type="HAMAP-Rule" id="MF_02201"/>
    </source>
</evidence>
<dbReference type="Gene3D" id="3.30.70.20">
    <property type="match status" value="2"/>
</dbReference>
<reference evidence="8 9" key="2">
    <citation type="journal article" date="2022" name="Mar. Drugs">
        <title>Bioassay-Guided Fractionation Leads to the Detection of Cholic Acid Generated by the Rare Thalassomonas sp.</title>
        <authorList>
            <person name="Pheiffer F."/>
            <person name="Schneider Y.K."/>
            <person name="Hansen E.H."/>
            <person name="Andersen J.H."/>
            <person name="Isaksson J."/>
            <person name="Busche T."/>
            <person name="R C."/>
            <person name="Kalinowski J."/>
            <person name="Zyl L.V."/>
            <person name="Trindade M."/>
        </authorList>
    </citation>
    <scope>NUCLEOTIDE SEQUENCE [LARGE SCALE GENOMIC DNA]</scope>
    <source>
        <strain evidence="8 9">XOM25</strain>
    </source>
</reference>
<dbReference type="GO" id="GO:0005737">
    <property type="term" value="C:cytoplasm"/>
    <property type="evidence" value="ECO:0007669"/>
    <property type="project" value="UniProtKB-SubCell"/>
</dbReference>
<dbReference type="InterPro" id="IPR017896">
    <property type="entry name" value="4Fe4S_Fe-S-bd"/>
</dbReference>
<dbReference type="PROSITE" id="PS51379">
    <property type="entry name" value="4FE4S_FER_2"/>
    <property type="match status" value="3"/>
</dbReference>
<name>A0AAE9Z403_9GAMM</name>
<dbReference type="CDD" id="cd10564">
    <property type="entry name" value="NapF_like"/>
    <property type="match status" value="1"/>
</dbReference>
<dbReference type="InterPro" id="IPR004496">
    <property type="entry name" value="NapF"/>
</dbReference>
<dbReference type="PANTHER" id="PTHR43122:SF1">
    <property type="entry name" value="IRON-SULFUR-BINDING PROTEIN"/>
    <property type="match status" value="1"/>
</dbReference>
<dbReference type="HAMAP" id="MF_02201">
    <property type="entry name" value="NapF"/>
    <property type="match status" value="1"/>
</dbReference>
<feature type="binding site" evidence="6">
    <location>
        <position position="48"/>
    </location>
    <ligand>
        <name>[4Fe-4S] cluster</name>
        <dbReference type="ChEBI" id="CHEBI:49883"/>
        <label>1</label>
    </ligand>
</feature>
<dbReference type="PROSITE" id="PS00198">
    <property type="entry name" value="4FE4S_FER_1"/>
    <property type="match status" value="1"/>
</dbReference>
<feature type="domain" description="4Fe-4S ferredoxin-type" evidence="7">
    <location>
        <begin position="139"/>
        <end position="168"/>
    </location>
</feature>
<keyword evidence="6" id="KW-0963">Cytoplasm</keyword>
<feature type="domain" description="4Fe-4S ferredoxin-type" evidence="7">
    <location>
        <begin position="59"/>
        <end position="90"/>
    </location>
</feature>
<dbReference type="Proteomes" id="UP000032352">
    <property type="component" value="Chromosome"/>
</dbReference>
<dbReference type="PANTHER" id="PTHR43122">
    <property type="entry name" value="FERREDOXIN SUBUNIT OF PYRUVATE:FLAVODOXIN OXIDOREDUCTASE-RELATED"/>
    <property type="match status" value="1"/>
</dbReference>
<comment type="function">
    <text evidence="6">Could be involved in the maturation of NapA, the catalytic subunit of the periplasmic nitrate reductase, before its export into the periplasm.</text>
</comment>
<feature type="domain" description="4Fe-4S ferredoxin-type" evidence="7">
    <location>
        <begin position="29"/>
        <end position="58"/>
    </location>
</feature>
<dbReference type="GO" id="GO:0051539">
    <property type="term" value="F:4 iron, 4 sulfur cluster binding"/>
    <property type="evidence" value="ECO:0007669"/>
    <property type="project" value="UniProtKB-UniRule"/>
</dbReference>
<proteinExistence type="inferred from homology"/>
<dbReference type="SUPFAM" id="SSF54862">
    <property type="entry name" value="4Fe-4S ferredoxins"/>
    <property type="match status" value="1"/>
</dbReference>
<feature type="binding site" evidence="6">
    <location>
        <position position="44"/>
    </location>
    <ligand>
        <name>[4Fe-4S] cluster</name>
        <dbReference type="ChEBI" id="CHEBI:49883"/>
        <label>1</label>
    </ligand>
</feature>
<feature type="binding site" evidence="6">
    <location>
        <position position="158"/>
    </location>
    <ligand>
        <name>[4Fe-4S] cluster</name>
        <dbReference type="ChEBI" id="CHEBI:49883"/>
        <label>3</label>
    </ligand>
</feature>
<accession>A0AAE9Z403</accession>
<evidence type="ECO:0000313" key="8">
    <source>
        <dbReference type="EMBL" id="WDE06336.1"/>
    </source>
</evidence>
<comment type="cofactor">
    <cofactor evidence="6">
        <name>[4Fe-4S] cluster</name>
        <dbReference type="ChEBI" id="CHEBI:49883"/>
    </cofactor>
</comment>
<dbReference type="EMBL" id="CP059733">
    <property type="protein sequence ID" value="WDE06336.1"/>
    <property type="molecule type" value="Genomic_DNA"/>
</dbReference>
<keyword evidence="5 6" id="KW-0411">Iron-sulfur</keyword>
<feature type="binding site" evidence="6">
    <location>
        <position position="80"/>
    </location>
    <ligand>
        <name>[4Fe-4S] cluster</name>
        <dbReference type="ChEBI" id="CHEBI:49883"/>
        <label>2</label>
    </ligand>
</feature>
<feature type="binding site" evidence="6">
    <location>
        <position position="70"/>
    </location>
    <ligand>
        <name>[4Fe-4S] cluster</name>
        <dbReference type="ChEBI" id="CHEBI:49883"/>
        <label>2</label>
    </ligand>
</feature>
<dbReference type="GO" id="GO:0046872">
    <property type="term" value="F:metal ion binding"/>
    <property type="evidence" value="ECO:0007669"/>
    <property type="project" value="UniProtKB-KW"/>
</dbReference>
<keyword evidence="9" id="KW-1185">Reference proteome</keyword>
<dbReference type="KEGG" id="tvd:SG34_005280"/>